<dbReference type="AlphaFoldDB" id="A0A9W8BF37"/>
<dbReference type="GO" id="GO:0016973">
    <property type="term" value="P:poly(A)+ mRNA export from nucleus"/>
    <property type="evidence" value="ECO:0007669"/>
    <property type="project" value="TreeGrafter"/>
</dbReference>
<keyword evidence="2" id="KW-0813">Transport</keyword>
<gene>
    <name evidence="9" type="ORF">H4R26_005004</name>
</gene>
<evidence type="ECO:0000256" key="3">
    <source>
        <dbReference type="ARBA" id="ARBA00022816"/>
    </source>
</evidence>
<dbReference type="EMBL" id="JANBQF010000679">
    <property type="protein sequence ID" value="KAJ1999574.1"/>
    <property type="molecule type" value="Genomic_DNA"/>
</dbReference>
<keyword evidence="10" id="KW-1185">Reference proteome</keyword>
<sequence length="832" mass="91583">AAALRVSQSIVDGTSRFVPDRLDIGALLRERLRHAHSVMQVLADNGLSAKLTLSARTRLSANAEKLAAVTALWELQNAAWARTGAALQLLSNLAAAFVEGAGQQSRDPLRLFFRNHTSAIGDLLALMHRRLPALTRALAVSASGIHDSNLVSYEASRIAIALLQPAFAYRFQHAHLYACSDGAASSDALPERWTENPMITDLLIDRLGAAYSLCRDLSGRHCAPIYERICATALPGDDSPEGAGSTLAIFDDAVSASRARPAPESEDDDQLQRLDSDDPYASPRALLRESIDQVGPLANLCFRVFVDRIARLDTSNPSSAQVLSQRYDAVRTRHLLCLVPLGRAPAAFRLAEEYRDLASLVTLVFVADSASAASHLRHYVERFGKEFADTLLAFYERRSAWASLLYTQDEFFDSWLKEYIDCRIADDPHGPLSQVGWIHDVKMADFGAAAAKLTRAGCDAEEVNQARTMLSLSKLAFVAVEAQESVLDDTMTEAYSRLEDALELCEVQAHFLHYYSALLRHHSATTAASASAGQTWRRRDDANDRKAAYDAAVLTTTPELRHSCPAQYIVYSELVRRLWNGRSLSVEDLLDALTFPDSLYPVELVNESERDEPDEQSNAVVRERFSLAVDVLCRASFSLPELTREAALRTIWRRVFLSDDWPAIRRRATGNVPDSVLRAELAATNLYHVLRSCWTMRELAHPDWYLLPSDVSVSADIEYLVSTRLMPQFGQTDPSNDASSSSSASASQWKPLTATTAQALTQDYIAEDKRLQVAIDSGLDEFYAEILRTVIDQATTSASISGHSDDMLPSSSASEVDSAASSGESDEQMDTD</sequence>
<evidence type="ECO:0000256" key="5">
    <source>
        <dbReference type="ARBA" id="ARBA00023010"/>
    </source>
</evidence>
<dbReference type="Proteomes" id="UP001150907">
    <property type="component" value="Unassembled WGS sequence"/>
</dbReference>
<dbReference type="GO" id="GO:0017056">
    <property type="term" value="F:structural constituent of nuclear pore"/>
    <property type="evidence" value="ECO:0007669"/>
    <property type="project" value="InterPro"/>
</dbReference>
<keyword evidence="3" id="KW-0509">mRNA transport</keyword>
<dbReference type="InterPro" id="IPR007187">
    <property type="entry name" value="Nucleoporin_Nup133/Nup155_C"/>
</dbReference>
<dbReference type="GO" id="GO:0000972">
    <property type="term" value="P:transcription-dependent tethering of RNA polymerase II gene DNA at nuclear periphery"/>
    <property type="evidence" value="ECO:0007669"/>
    <property type="project" value="TreeGrafter"/>
</dbReference>
<evidence type="ECO:0000256" key="7">
    <source>
        <dbReference type="SAM" id="MobiDB-lite"/>
    </source>
</evidence>
<dbReference type="GO" id="GO:0031080">
    <property type="term" value="C:nuclear pore outer ring"/>
    <property type="evidence" value="ECO:0007669"/>
    <property type="project" value="TreeGrafter"/>
</dbReference>
<evidence type="ECO:0000256" key="2">
    <source>
        <dbReference type="ARBA" id="ARBA00022448"/>
    </source>
</evidence>
<keyword evidence="6" id="KW-0539">Nucleus</keyword>
<protein>
    <recommendedName>
        <fullName evidence="8">Nucleoporin Nup133/Nup155-like C-terminal domain-containing protein</fullName>
    </recommendedName>
</protein>
<organism evidence="9 10">
    <name type="scientific">Coemansia thaxteri</name>
    <dbReference type="NCBI Taxonomy" id="2663907"/>
    <lineage>
        <taxon>Eukaryota</taxon>
        <taxon>Fungi</taxon>
        <taxon>Fungi incertae sedis</taxon>
        <taxon>Zoopagomycota</taxon>
        <taxon>Kickxellomycotina</taxon>
        <taxon>Kickxellomycetes</taxon>
        <taxon>Kickxellales</taxon>
        <taxon>Kickxellaceae</taxon>
        <taxon>Coemansia</taxon>
    </lineage>
</organism>
<evidence type="ECO:0000313" key="9">
    <source>
        <dbReference type="EMBL" id="KAJ1999574.1"/>
    </source>
</evidence>
<evidence type="ECO:0000256" key="1">
    <source>
        <dbReference type="ARBA" id="ARBA00004259"/>
    </source>
</evidence>
<dbReference type="PANTHER" id="PTHR13405">
    <property type="entry name" value="NUCLEAR PORE COMPLEX PROTEIN NUP133"/>
    <property type="match status" value="1"/>
</dbReference>
<keyword evidence="5" id="KW-0811">Translocation</keyword>
<comment type="caution">
    <text evidence="9">The sequence shown here is derived from an EMBL/GenBank/DDBJ whole genome shotgun (WGS) entry which is preliminary data.</text>
</comment>
<dbReference type="Gene3D" id="1.20.58.1380">
    <property type="match status" value="1"/>
</dbReference>
<dbReference type="PANTHER" id="PTHR13405:SF11">
    <property type="entry name" value="NUCLEAR PORE COMPLEX PROTEIN NUP133"/>
    <property type="match status" value="1"/>
</dbReference>
<feature type="non-terminal residue" evidence="9">
    <location>
        <position position="1"/>
    </location>
</feature>
<dbReference type="Pfam" id="PF03177">
    <property type="entry name" value="Nucleoporin_C"/>
    <property type="match status" value="1"/>
</dbReference>
<feature type="compositionally biased region" description="Low complexity" evidence="7">
    <location>
        <begin position="810"/>
        <end position="823"/>
    </location>
</feature>
<name>A0A9W8BF37_9FUNG</name>
<feature type="region of interest" description="Disordered" evidence="7">
    <location>
        <begin position="798"/>
        <end position="832"/>
    </location>
</feature>
<dbReference type="InterPro" id="IPR037624">
    <property type="entry name" value="Nup133-like"/>
</dbReference>
<proteinExistence type="predicted"/>
<keyword evidence="4" id="KW-0653">Protein transport</keyword>
<dbReference type="OrthoDB" id="103454at2759"/>
<evidence type="ECO:0000256" key="6">
    <source>
        <dbReference type="ARBA" id="ARBA00023242"/>
    </source>
</evidence>
<evidence type="ECO:0000256" key="4">
    <source>
        <dbReference type="ARBA" id="ARBA00022927"/>
    </source>
</evidence>
<evidence type="ECO:0000313" key="10">
    <source>
        <dbReference type="Proteomes" id="UP001150907"/>
    </source>
</evidence>
<accession>A0A9W8BF37</accession>
<feature type="domain" description="Nucleoporin Nup133/Nup155-like C-terminal" evidence="8">
    <location>
        <begin position="368"/>
        <end position="726"/>
    </location>
</feature>
<evidence type="ECO:0000259" key="8">
    <source>
        <dbReference type="Pfam" id="PF03177"/>
    </source>
</evidence>
<dbReference type="GO" id="GO:0006606">
    <property type="term" value="P:protein import into nucleus"/>
    <property type="evidence" value="ECO:0007669"/>
    <property type="project" value="TreeGrafter"/>
</dbReference>
<comment type="subcellular location">
    <subcellularLocation>
        <location evidence="1">Nucleus envelope</location>
    </subcellularLocation>
</comment>
<reference evidence="9" key="1">
    <citation type="submission" date="2022-07" db="EMBL/GenBank/DDBJ databases">
        <title>Phylogenomic reconstructions and comparative analyses of Kickxellomycotina fungi.</title>
        <authorList>
            <person name="Reynolds N.K."/>
            <person name="Stajich J.E."/>
            <person name="Barry K."/>
            <person name="Grigoriev I.V."/>
            <person name="Crous P."/>
            <person name="Smith M.E."/>
        </authorList>
    </citation>
    <scope>NUCLEOTIDE SEQUENCE</scope>
    <source>
        <strain evidence="9">IMI 214461</strain>
    </source>
</reference>